<comment type="caution">
    <text evidence="2">The sequence shown here is derived from an EMBL/GenBank/DDBJ whole genome shotgun (WGS) entry which is preliminary data.</text>
</comment>
<dbReference type="Proteomes" id="UP001286313">
    <property type="component" value="Unassembled WGS sequence"/>
</dbReference>
<evidence type="ECO:0000313" key="2">
    <source>
        <dbReference type="EMBL" id="KAK3884901.1"/>
    </source>
</evidence>
<accession>A0AAE1KT79</accession>
<sequence length="98" mass="10711">MCPSYLIPTLHTTCCRWTTPSYATLPPLHSPPHLDHSPAPHHALHRATLHTLCCSTAPLSTPRLYANHDAASDTPPLHSPIHASTPPTMSPPVHEVFF</sequence>
<evidence type="ECO:0000256" key="1">
    <source>
        <dbReference type="SAM" id="MobiDB-lite"/>
    </source>
</evidence>
<dbReference type="EMBL" id="JAWQEG010000837">
    <property type="protein sequence ID" value="KAK3884901.1"/>
    <property type="molecule type" value="Genomic_DNA"/>
</dbReference>
<evidence type="ECO:0000313" key="3">
    <source>
        <dbReference type="Proteomes" id="UP001286313"/>
    </source>
</evidence>
<keyword evidence="3" id="KW-1185">Reference proteome</keyword>
<proteinExistence type="predicted"/>
<reference evidence="2" key="1">
    <citation type="submission" date="2023-10" db="EMBL/GenBank/DDBJ databases">
        <title>Genome assemblies of two species of porcelain crab, Petrolisthes cinctipes and Petrolisthes manimaculis (Anomura: Porcellanidae).</title>
        <authorList>
            <person name="Angst P."/>
        </authorList>
    </citation>
    <scope>NUCLEOTIDE SEQUENCE</scope>
    <source>
        <strain evidence="2">PB745_01</strain>
        <tissue evidence="2">Gill</tissue>
    </source>
</reference>
<feature type="region of interest" description="Disordered" evidence="1">
    <location>
        <begin position="66"/>
        <end position="91"/>
    </location>
</feature>
<dbReference type="AlphaFoldDB" id="A0AAE1KT79"/>
<organism evidence="2 3">
    <name type="scientific">Petrolisthes cinctipes</name>
    <name type="common">Flat porcelain crab</name>
    <dbReference type="NCBI Taxonomy" id="88211"/>
    <lineage>
        <taxon>Eukaryota</taxon>
        <taxon>Metazoa</taxon>
        <taxon>Ecdysozoa</taxon>
        <taxon>Arthropoda</taxon>
        <taxon>Crustacea</taxon>
        <taxon>Multicrustacea</taxon>
        <taxon>Malacostraca</taxon>
        <taxon>Eumalacostraca</taxon>
        <taxon>Eucarida</taxon>
        <taxon>Decapoda</taxon>
        <taxon>Pleocyemata</taxon>
        <taxon>Anomura</taxon>
        <taxon>Galatheoidea</taxon>
        <taxon>Porcellanidae</taxon>
        <taxon>Petrolisthes</taxon>
    </lineage>
</organism>
<name>A0AAE1KT79_PETCI</name>
<protein>
    <submittedName>
        <fullName evidence="2">Uncharacterized protein</fullName>
    </submittedName>
</protein>
<gene>
    <name evidence="2" type="ORF">Pcinc_010875</name>
</gene>